<dbReference type="Proteomes" id="UP001611162">
    <property type="component" value="Unassembled WGS sequence"/>
</dbReference>
<name>A0ABW7TE40_9ACTN</name>
<dbReference type="EMBL" id="JBIRRB010000011">
    <property type="protein sequence ID" value="MFI0914347.1"/>
    <property type="molecule type" value="Genomic_DNA"/>
</dbReference>
<feature type="chain" id="PRO_5045105525" evidence="1">
    <location>
        <begin position="29"/>
        <end position="140"/>
    </location>
</feature>
<dbReference type="PROSITE" id="PS51841">
    <property type="entry name" value="LTD"/>
    <property type="match status" value="1"/>
</dbReference>
<evidence type="ECO:0000313" key="3">
    <source>
        <dbReference type="EMBL" id="MFI0914347.1"/>
    </source>
</evidence>
<protein>
    <submittedName>
        <fullName evidence="3">Lamin tail domain-containing protein</fullName>
    </submittedName>
</protein>
<keyword evidence="4" id="KW-1185">Reference proteome</keyword>
<accession>A0ABW7TE40</accession>
<organism evidence="3 4">
    <name type="scientific">Streptomyces abikoensis</name>
    <dbReference type="NCBI Taxonomy" id="97398"/>
    <lineage>
        <taxon>Bacteria</taxon>
        <taxon>Bacillati</taxon>
        <taxon>Actinomycetota</taxon>
        <taxon>Actinomycetes</taxon>
        <taxon>Kitasatosporales</taxon>
        <taxon>Streptomycetaceae</taxon>
        <taxon>Streptomyces</taxon>
    </lineage>
</organism>
<dbReference type="SUPFAM" id="SSF74853">
    <property type="entry name" value="Lamin A/C globular tail domain"/>
    <property type="match status" value="1"/>
</dbReference>
<sequence>MSRLVTQLTVAAAAAGALAAAAALPASATSGVAFGTIQYDSPGKDTRSNASLNAEWVTVVNRAGKPLDLNGWTLSDSSRHTYRFHLKLGAGKSVRVHTGTGRDTASDVYWGSRAYVWNNDRDTATLKDARGRVVATKSWR</sequence>
<dbReference type="Pfam" id="PF00932">
    <property type="entry name" value="LTD"/>
    <property type="match status" value="1"/>
</dbReference>
<feature type="domain" description="LTD" evidence="2">
    <location>
        <begin position="20"/>
        <end position="140"/>
    </location>
</feature>
<gene>
    <name evidence="3" type="ORF">ACH4TF_28405</name>
</gene>
<comment type="caution">
    <text evidence="3">The sequence shown here is derived from an EMBL/GenBank/DDBJ whole genome shotgun (WGS) entry which is preliminary data.</text>
</comment>
<proteinExistence type="predicted"/>
<dbReference type="InterPro" id="IPR001322">
    <property type="entry name" value="Lamin_tail_dom"/>
</dbReference>
<keyword evidence="1" id="KW-0732">Signal</keyword>
<dbReference type="RefSeq" id="WP_397614337.1">
    <property type="nucleotide sequence ID" value="NZ_JBIRRB010000011.1"/>
</dbReference>
<dbReference type="InterPro" id="IPR036415">
    <property type="entry name" value="Lamin_tail_dom_sf"/>
</dbReference>
<evidence type="ECO:0000313" key="4">
    <source>
        <dbReference type="Proteomes" id="UP001611162"/>
    </source>
</evidence>
<dbReference type="Gene3D" id="2.60.40.1260">
    <property type="entry name" value="Lamin Tail domain"/>
    <property type="match status" value="1"/>
</dbReference>
<feature type="signal peptide" evidence="1">
    <location>
        <begin position="1"/>
        <end position="28"/>
    </location>
</feature>
<reference evidence="3 4" key="1">
    <citation type="submission" date="2024-10" db="EMBL/GenBank/DDBJ databases">
        <title>The Natural Products Discovery Center: Release of the First 8490 Sequenced Strains for Exploring Actinobacteria Biosynthetic Diversity.</title>
        <authorList>
            <person name="Kalkreuter E."/>
            <person name="Kautsar S.A."/>
            <person name="Yang D."/>
            <person name="Bader C.D."/>
            <person name="Teijaro C.N."/>
            <person name="Fluegel L."/>
            <person name="Davis C.M."/>
            <person name="Simpson J.R."/>
            <person name="Lauterbach L."/>
            <person name="Steele A.D."/>
            <person name="Gui C."/>
            <person name="Meng S."/>
            <person name="Li G."/>
            <person name="Viehrig K."/>
            <person name="Ye F."/>
            <person name="Su P."/>
            <person name="Kiefer A.F."/>
            <person name="Nichols A."/>
            <person name="Cepeda A.J."/>
            <person name="Yan W."/>
            <person name="Fan B."/>
            <person name="Jiang Y."/>
            <person name="Adhikari A."/>
            <person name="Zheng C.-J."/>
            <person name="Schuster L."/>
            <person name="Cowan T.M."/>
            <person name="Smanski M.J."/>
            <person name="Chevrette M.G."/>
            <person name="De Carvalho L.P.S."/>
            <person name="Shen B."/>
        </authorList>
    </citation>
    <scope>NUCLEOTIDE SEQUENCE [LARGE SCALE GENOMIC DNA]</scope>
    <source>
        <strain evidence="3 4">NPDC020979</strain>
    </source>
</reference>
<evidence type="ECO:0000256" key="1">
    <source>
        <dbReference type="SAM" id="SignalP"/>
    </source>
</evidence>
<evidence type="ECO:0000259" key="2">
    <source>
        <dbReference type="PROSITE" id="PS51841"/>
    </source>
</evidence>